<gene>
    <name evidence="2" type="ORF">CUS89_13060</name>
</gene>
<evidence type="ECO:0008006" key="4">
    <source>
        <dbReference type="Google" id="ProtNLM"/>
    </source>
</evidence>
<dbReference type="RefSeq" id="WP_104872441.1">
    <property type="nucleotide sequence ID" value="NZ_PUAP01000041.1"/>
</dbReference>
<feature type="transmembrane region" description="Helical" evidence="1">
    <location>
        <begin position="12"/>
        <end position="29"/>
    </location>
</feature>
<comment type="caution">
    <text evidence="2">The sequence shown here is derived from an EMBL/GenBank/DDBJ whole genome shotgun (WGS) entry which is preliminary data.</text>
</comment>
<evidence type="ECO:0000313" key="3">
    <source>
        <dbReference type="Proteomes" id="UP000237934"/>
    </source>
</evidence>
<dbReference type="AlphaFoldDB" id="A0A2S7RPZ7"/>
<dbReference type="EMBL" id="PUAP01000041">
    <property type="protein sequence ID" value="PQF21688.1"/>
    <property type="molecule type" value="Genomic_DNA"/>
</dbReference>
<sequence>MKRKPIKKRQILLIITGICLLWIGGTMYMDHLKLEEEMVKVVNSEEAKIVLETGLKNIDPNALTSEGVIQSYQIDYESIKRNPMGGIDIDLIINENNRLIVFNNLDRYRINGELENSGGGWSRELDKLLKERMDDDELY</sequence>
<evidence type="ECO:0000313" key="2">
    <source>
        <dbReference type="EMBL" id="PQF21688.1"/>
    </source>
</evidence>
<proteinExistence type="predicted"/>
<keyword evidence="1" id="KW-0472">Membrane</keyword>
<protein>
    <recommendedName>
        <fullName evidence="4">DUF1310 domain-containing protein</fullName>
    </recommendedName>
</protein>
<name>A0A2S7RPZ7_ENTMU</name>
<reference evidence="2 3" key="1">
    <citation type="journal article" date="2018" name="Pathog. Dis.">
        <title>Whole-genome sequencing based characterization of antimicrobial resistance in Enterococcus.</title>
        <authorList>
            <person name="Tyson G."/>
        </authorList>
    </citation>
    <scope>NUCLEOTIDE SEQUENCE [LARGE SCALE GENOMIC DNA]</scope>
    <source>
        <strain evidence="2 3">CVM N55263</strain>
    </source>
</reference>
<dbReference type="InterPro" id="IPR010738">
    <property type="entry name" value="DUF1310"/>
</dbReference>
<evidence type="ECO:0000256" key="1">
    <source>
        <dbReference type="SAM" id="Phobius"/>
    </source>
</evidence>
<keyword evidence="1" id="KW-0812">Transmembrane</keyword>
<keyword evidence="1" id="KW-1133">Transmembrane helix</keyword>
<dbReference type="Pfam" id="PF07006">
    <property type="entry name" value="DUF1310"/>
    <property type="match status" value="1"/>
</dbReference>
<organism evidence="2 3">
    <name type="scientific">Enterococcus mundtii</name>
    <dbReference type="NCBI Taxonomy" id="53346"/>
    <lineage>
        <taxon>Bacteria</taxon>
        <taxon>Bacillati</taxon>
        <taxon>Bacillota</taxon>
        <taxon>Bacilli</taxon>
        <taxon>Lactobacillales</taxon>
        <taxon>Enterococcaceae</taxon>
        <taxon>Enterococcus</taxon>
    </lineage>
</organism>
<accession>A0A2S7RPZ7</accession>
<dbReference type="Proteomes" id="UP000237934">
    <property type="component" value="Unassembled WGS sequence"/>
</dbReference>